<sequence>AIRNFAKSLESALASGASGAPAIALRAQGSAAAALSAALRRYTSLNHLAQAARAVLNNQHQIQQVPGVALLLLIN</sequence>
<evidence type="ECO:0000259" key="1">
    <source>
        <dbReference type="Pfam" id="PF25340"/>
    </source>
</evidence>
<dbReference type="AlphaFoldDB" id="A0A8S4RK68"/>
<evidence type="ECO:0000313" key="2">
    <source>
        <dbReference type="EMBL" id="CAH2237064.1"/>
    </source>
</evidence>
<feature type="non-terminal residue" evidence="2">
    <location>
        <position position="1"/>
    </location>
</feature>
<protein>
    <submittedName>
        <fullName evidence="2">Jg17240 protein</fullName>
    </submittedName>
</protein>
<dbReference type="InterPro" id="IPR039779">
    <property type="entry name" value="RFX-like"/>
</dbReference>
<dbReference type="PANTHER" id="PTHR12619:SF33">
    <property type="entry name" value="RFX, ISOFORM H"/>
    <property type="match status" value="1"/>
</dbReference>
<dbReference type="Pfam" id="PF25340">
    <property type="entry name" value="BCD_RFX"/>
    <property type="match status" value="1"/>
</dbReference>
<dbReference type="GO" id="GO:0000978">
    <property type="term" value="F:RNA polymerase II cis-regulatory region sequence-specific DNA binding"/>
    <property type="evidence" value="ECO:0007669"/>
    <property type="project" value="TreeGrafter"/>
</dbReference>
<gene>
    <name evidence="2" type="primary">jg17240</name>
    <name evidence="2" type="ORF">PAEG_LOCUS14379</name>
</gene>
<reference evidence="2" key="1">
    <citation type="submission" date="2022-03" db="EMBL/GenBank/DDBJ databases">
        <authorList>
            <person name="Lindestad O."/>
        </authorList>
    </citation>
    <scope>NUCLEOTIDE SEQUENCE</scope>
</reference>
<evidence type="ECO:0000313" key="3">
    <source>
        <dbReference type="Proteomes" id="UP000838756"/>
    </source>
</evidence>
<dbReference type="EMBL" id="CAKXAJ010025243">
    <property type="protein sequence ID" value="CAH2237064.1"/>
    <property type="molecule type" value="Genomic_DNA"/>
</dbReference>
<accession>A0A8S4RK68</accession>
<name>A0A8S4RK68_9NEOP</name>
<proteinExistence type="predicted"/>
<dbReference type="PANTHER" id="PTHR12619">
    <property type="entry name" value="RFX TRANSCRIPTION FACTOR FAMILY"/>
    <property type="match status" value="1"/>
</dbReference>
<organism evidence="2 3">
    <name type="scientific">Pararge aegeria aegeria</name>
    <dbReference type="NCBI Taxonomy" id="348720"/>
    <lineage>
        <taxon>Eukaryota</taxon>
        <taxon>Metazoa</taxon>
        <taxon>Ecdysozoa</taxon>
        <taxon>Arthropoda</taxon>
        <taxon>Hexapoda</taxon>
        <taxon>Insecta</taxon>
        <taxon>Pterygota</taxon>
        <taxon>Neoptera</taxon>
        <taxon>Endopterygota</taxon>
        <taxon>Lepidoptera</taxon>
        <taxon>Glossata</taxon>
        <taxon>Ditrysia</taxon>
        <taxon>Papilionoidea</taxon>
        <taxon>Nymphalidae</taxon>
        <taxon>Satyrinae</taxon>
        <taxon>Satyrini</taxon>
        <taxon>Parargina</taxon>
        <taxon>Pararge</taxon>
    </lineage>
</organism>
<dbReference type="InterPro" id="IPR057321">
    <property type="entry name" value="RFX1-4/6/8-like_BCD"/>
</dbReference>
<dbReference type="GO" id="GO:0000981">
    <property type="term" value="F:DNA-binding transcription factor activity, RNA polymerase II-specific"/>
    <property type="evidence" value="ECO:0007669"/>
    <property type="project" value="TreeGrafter"/>
</dbReference>
<feature type="domain" description="RFX1-4/6/8-like BCD" evidence="1">
    <location>
        <begin position="1"/>
        <end position="64"/>
    </location>
</feature>
<keyword evidence="3" id="KW-1185">Reference proteome</keyword>
<comment type="caution">
    <text evidence="2">The sequence shown here is derived from an EMBL/GenBank/DDBJ whole genome shotgun (WGS) entry which is preliminary data.</text>
</comment>
<dbReference type="OrthoDB" id="10056949at2759"/>
<dbReference type="Proteomes" id="UP000838756">
    <property type="component" value="Unassembled WGS sequence"/>
</dbReference>